<dbReference type="SUPFAM" id="SSF56801">
    <property type="entry name" value="Acetyl-CoA synthetase-like"/>
    <property type="match status" value="1"/>
</dbReference>
<dbReference type="InterPro" id="IPR053158">
    <property type="entry name" value="CapK_Type1_Caps_Biosynth"/>
</dbReference>
<dbReference type="InterPro" id="IPR042099">
    <property type="entry name" value="ANL_N_sf"/>
</dbReference>
<evidence type="ECO:0000313" key="2">
    <source>
        <dbReference type="Proteomes" id="UP001595748"/>
    </source>
</evidence>
<accession>A0ABV8A9S3</accession>
<keyword evidence="2" id="KW-1185">Reference proteome</keyword>
<reference evidence="2" key="1">
    <citation type="journal article" date="2019" name="Int. J. Syst. Evol. Microbiol.">
        <title>The Global Catalogue of Microorganisms (GCM) 10K type strain sequencing project: providing services to taxonomists for standard genome sequencing and annotation.</title>
        <authorList>
            <consortium name="The Broad Institute Genomics Platform"/>
            <consortium name="The Broad Institute Genome Sequencing Center for Infectious Disease"/>
            <person name="Wu L."/>
            <person name="Ma J."/>
        </authorList>
    </citation>
    <scope>NUCLEOTIDE SEQUENCE [LARGE SCALE GENOMIC DNA]</scope>
    <source>
        <strain evidence="2">CCTCC AB 2013263</strain>
    </source>
</reference>
<comment type="caution">
    <text evidence="1">The sequence shown here is derived from an EMBL/GenBank/DDBJ whole genome shotgun (WGS) entry which is preliminary data.</text>
</comment>
<protein>
    <submittedName>
        <fullName evidence="1">Phenylacetate--CoA ligase family protein</fullName>
    </submittedName>
</protein>
<dbReference type="Gene3D" id="3.40.50.12780">
    <property type="entry name" value="N-terminal domain of ligase-like"/>
    <property type="match status" value="1"/>
</dbReference>
<gene>
    <name evidence="1" type="ORF">ACFOPQ_16900</name>
</gene>
<dbReference type="PANTHER" id="PTHR36932">
    <property type="entry name" value="CAPSULAR POLYSACCHARIDE BIOSYNTHESIS PROTEIN"/>
    <property type="match status" value="1"/>
</dbReference>
<evidence type="ECO:0000313" key="1">
    <source>
        <dbReference type="EMBL" id="MFC3862443.1"/>
    </source>
</evidence>
<dbReference type="EMBL" id="JBHRZF010000195">
    <property type="protein sequence ID" value="MFC3862443.1"/>
    <property type="molecule type" value="Genomic_DNA"/>
</dbReference>
<organism evidence="1 2">
    <name type="scientific">Deinococcus antarcticus</name>
    <dbReference type="NCBI Taxonomy" id="1298767"/>
    <lineage>
        <taxon>Bacteria</taxon>
        <taxon>Thermotogati</taxon>
        <taxon>Deinococcota</taxon>
        <taxon>Deinococci</taxon>
        <taxon>Deinococcales</taxon>
        <taxon>Deinococcaceae</taxon>
        <taxon>Deinococcus</taxon>
    </lineage>
</organism>
<sequence length="386" mass="41973">MEHFDDLVTDRTVRLDDVRAYMAQSGGQGLFRGRYQVNATGGSTGQPGLFLYTRDEWAWVMASYARMYAWSGVQADILHRPRLAVVSTTHPWHQSARVGLSAQGALIPTLRLDAARPLDDLIAELNAWQPQALVAYAGVADRLAQAQVEGSLRIQPDAVLVASEVLTDAARNRIHGAWGRLPFNEYGATETAGIAGECRHHHGLHLYEDLLVVEAVDDDHHPVRPGEVSARLLVSVLFSRTQPLIRYELSDRVQLATDTCACGMPYRRINAIQGRAEDVLSLPGPGGPVEVHPNVFHDVLETAPVAQWQVVQDVDSLRVLVVAPEPQFDTVALHAQLTRALTRLGVIAPSVEVQVVSAIPHTAVGKTPLIRALSRTTRGTGPAGAP</sequence>
<dbReference type="Proteomes" id="UP001595748">
    <property type="component" value="Unassembled WGS sequence"/>
</dbReference>
<dbReference type="PANTHER" id="PTHR36932:SF1">
    <property type="entry name" value="CAPSULAR POLYSACCHARIDE BIOSYNTHESIS PROTEIN"/>
    <property type="match status" value="1"/>
</dbReference>
<dbReference type="GO" id="GO:0016874">
    <property type="term" value="F:ligase activity"/>
    <property type="evidence" value="ECO:0007669"/>
    <property type="project" value="UniProtKB-KW"/>
</dbReference>
<name>A0ABV8A9S3_9DEIO</name>
<proteinExistence type="predicted"/>
<dbReference type="RefSeq" id="WP_380080322.1">
    <property type="nucleotide sequence ID" value="NZ_JBHRZF010000195.1"/>
</dbReference>
<keyword evidence="1" id="KW-0436">Ligase</keyword>